<evidence type="ECO:0000313" key="2">
    <source>
        <dbReference type="EMBL" id="BAQ22680.1"/>
    </source>
</evidence>
<dbReference type="GO" id="GO:0003677">
    <property type="term" value="F:DNA binding"/>
    <property type="evidence" value="ECO:0007669"/>
    <property type="project" value="InterPro"/>
</dbReference>
<feature type="domain" description="Nuclease associated modular" evidence="1">
    <location>
        <begin position="110"/>
        <end position="126"/>
    </location>
</feature>
<dbReference type="GeneID" id="26519058"/>
<feature type="domain" description="Nuclease associated modular" evidence="1">
    <location>
        <begin position="133"/>
        <end position="149"/>
    </location>
</feature>
<dbReference type="SMART" id="SM00496">
    <property type="entry name" value="IENR2"/>
    <property type="match status" value="2"/>
</dbReference>
<dbReference type="GO" id="GO:0004519">
    <property type="term" value="F:endonuclease activity"/>
    <property type="evidence" value="ECO:0007669"/>
    <property type="project" value="UniProtKB-KW"/>
</dbReference>
<dbReference type="KEGG" id="vg:26519058"/>
<dbReference type="InterPro" id="IPR003615">
    <property type="entry name" value="HNH_nuc"/>
</dbReference>
<dbReference type="Pfam" id="PF07460">
    <property type="entry name" value="NUMOD3"/>
    <property type="match status" value="2"/>
</dbReference>
<gene>
    <name evidence="2" type="primary">mobE</name>
</gene>
<keyword evidence="2" id="KW-0255">Endonuclease</keyword>
<protein>
    <submittedName>
        <fullName evidence="2">Homing endonuclease</fullName>
    </submittedName>
</protein>
<dbReference type="EMBL" id="AP014714">
    <property type="protein sequence ID" value="BAQ22680.1"/>
    <property type="molecule type" value="Genomic_DNA"/>
</dbReference>
<dbReference type="CDD" id="cd00085">
    <property type="entry name" value="HNHc"/>
    <property type="match status" value="1"/>
</dbReference>
<dbReference type="InterPro" id="IPR003611">
    <property type="entry name" value="NUMOD3"/>
</dbReference>
<dbReference type="SUPFAM" id="SSF64496">
    <property type="entry name" value="DNA-binding domain of intron-encoded endonucleases"/>
    <property type="match status" value="1"/>
</dbReference>
<sequence length="202" mass="23483">MNYKKIHDDIIERAKARELLEGELHHIIPKCMGGSDNASNIVKLTYSEHYVVHQLLCKLYPKNPKLYLAAHIMSTAPGQYTRNNKSYSWIKAKMSSALSELRKGELNPFYGKTHSEEYKKSVSERLLKHNWIKGVGHSDECKAKMSKIQRSAPHWEKYNELYELWILNNKPKEVSFRKIAVLNGYPDVRYQKMVDKFRGGNG</sequence>
<evidence type="ECO:0000313" key="3">
    <source>
        <dbReference type="Proteomes" id="UP000204657"/>
    </source>
</evidence>
<name>A0A0B6VSL0_9CAUD</name>
<dbReference type="OrthoDB" id="19703at10239"/>
<reference evidence="2 3" key="1">
    <citation type="submission" date="2015-02" db="EMBL/GenBank/DDBJ databases">
        <title>Complete genome sequences of Edwardsiella bacteriophages, PEi20 and PEi26.</title>
        <authorList>
            <person name="Yasuike M."/>
            <person name="Nishiki I."/>
            <person name="Iwasaki Y."/>
            <person name="Nakamura Y."/>
            <person name="Fujiwara A."/>
            <person name="Hassan E.S."/>
            <person name="Mahmoud M.M."/>
            <person name="Kawato Y."/>
            <person name="Nagai S."/>
            <person name="Kobayashi T."/>
            <person name="Ototake M."/>
            <person name="Nakai T."/>
        </authorList>
    </citation>
    <scope>NUCLEOTIDE SEQUENCE [LARGE SCALE GENOMIC DNA]</scope>
</reference>
<accession>A0A0B6VSL0</accession>
<proteinExistence type="predicted"/>
<evidence type="ECO:0000259" key="1">
    <source>
        <dbReference type="SMART" id="SM00496"/>
    </source>
</evidence>
<keyword evidence="3" id="KW-1185">Reference proteome</keyword>
<dbReference type="RefSeq" id="YP_009190188.1">
    <property type="nucleotide sequence ID" value="NC_028683.1"/>
</dbReference>
<keyword evidence="2" id="KW-0378">Hydrolase</keyword>
<keyword evidence="2" id="KW-0540">Nuclease</keyword>
<dbReference type="Proteomes" id="UP000204657">
    <property type="component" value="Segment"/>
</dbReference>
<organism evidence="2 3">
    <name type="scientific">Edwardsiella phage PEi20</name>
    <dbReference type="NCBI Taxonomy" id="1608310"/>
    <lineage>
        <taxon>Viruses</taxon>
        <taxon>Duplodnaviria</taxon>
        <taxon>Heunggongvirae</taxon>
        <taxon>Uroviricota</taxon>
        <taxon>Caudoviricetes</taxon>
        <taxon>Pantevenvirales</taxon>
        <taxon>Straboviridae</taxon>
        <taxon>Tevenvirinae</taxon>
        <taxon>Kanagawavirus</taxon>
        <taxon>Kanagawavirus pei20</taxon>
    </lineage>
</organism>